<dbReference type="RefSeq" id="WP_153982335.1">
    <property type="nucleotide sequence ID" value="NZ_BAAANZ010000007.1"/>
</dbReference>
<organism evidence="1 2">
    <name type="scientific">Microcella frigidaquae</name>
    <dbReference type="NCBI Taxonomy" id="424758"/>
    <lineage>
        <taxon>Bacteria</taxon>
        <taxon>Bacillati</taxon>
        <taxon>Actinomycetota</taxon>
        <taxon>Actinomycetes</taxon>
        <taxon>Micrococcales</taxon>
        <taxon>Microbacteriaceae</taxon>
        <taxon>Microcella</taxon>
    </lineage>
</organism>
<dbReference type="EMBL" id="JACHBS010000001">
    <property type="protein sequence ID" value="MBB5616517.1"/>
    <property type="molecule type" value="Genomic_DNA"/>
</dbReference>
<sequence>MAQSGGFDLGGLGDMVGDLMSGKGLDMDALQGLWETVQPTLQGLDTDQILDTVGEWAKGLDLPLLKDIPDSTIEDLKNGAKVPLNDLLKG</sequence>
<comment type="caution">
    <text evidence="1">The sequence shown here is derived from an EMBL/GenBank/DDBJ whole genome shotgun (WGS) entry which is preliminary data.</text>
</comment>
<accession>A0A840XHZ5</accession>
<dbReference type="Proteomes" id="UP000552883">
    <property type="component" value="Unassembled WGS sequence"/>
</dbReference>
<evidence type="ECO:0000313" key="1">
    <source>
        <dbReference type="EMBL" id="MBB5616517.1"/>
    </source>
</evidence>
<proteinExistence type="predicted"/>
<evidence type="ECO:0000313" key="2">
    <source>
        <dbReference type="Proteomes" id="UP000552883"/>
    </source>
</evidence>
<keyword evidence="2" id="KW-1185">Reference proteome</keyword>
<dbReference type="OrthoDB" id="5123885at2"/>
<protein>
    <submittedName>
        <fullName evidence="1">Uncharacterized protein</fullName>
    </submittedName>
</protein>
<reference evidence="1 2" key="1">
    <citation type="submission" date="2020-08" db="EMBL/GenBank/DDBJ databases">
        <title>Sequencing the genomes of 1000 actinobacteria strains.</title>
        <authorList>
            <person name="Klenk H.-P."/>
        </authorList>
    </citation>
    <scope>NUCLEOTIDE SEQUENCE [LARGE SCALE GENOMIC DNA]</scope>
    <source>
        <strain evidence="1 2">DSM 23889</strain>
    </source>
</reference>
<dbReference type="AlphaFoldDB" id="A0A840XHZ5"/>
<gene>
    <name evidence="1" type="ORF">BJ959_000013</name>
</gene>
<name>A0A840XHZ5_9MICO</name>